<evidence type="ECO:0000313" key="2">
    <source>
        <dbReference type="EMBL" id="PHJ24931.1"/>
    </source>
</evidence>
<feature type="region of interest" description="Disordered" evidence="1">
    <location>
        <begin position="65"/>
        <end position="98"/>
    </location>
</feature>
<keyword evidence="3" id="KW-1185">Reference proteome</keyword>
<proteinExistence type="predicted"/>
<name>A0A2C6KLM1_9APIC</name>
<feature type="compositionally biased region" description="Pro residues" evidence="1">
    <location>
        <begin position="65"/>
        <end position="77"/>
    </location>
</feature>
<organism evidence="2 3">
    <name type="scientific">Cystoisospora suis</name>
    <dbReference type="NCBI Taxonomy" id="483139"/>
    <lineage>
        <taxon>Eukaryota</taxon>
        <taxon>Sar</taxon>
        <taxon>Alveolata</taxon>
        <taxon>Apicomplexa</taxon>
        <taxon>Conoidasida</taxon>
        <taxon>Coccidia</taxon>
        <taxon>Eucoccidiorida</taxon>
        <taxon>Eimeriorina</taxon>
        <taxon>Sarcocystidae</taxon>
        <taxon>Cystoisospora</taxon>
    </lineage>
</organism>
<feature type="region of interest" description="Disordered" evidence="1">
    <location>
        <begin position="234"/>
        <end position="261"/>
    </location>
</feature>
<feature type="region of interest" description="Disordered" evidence="1">
    <location>
        <begin position="398"/>
        <end position="417"/>
    </location>
</feature>
<protein>
    <submittedName>
        <fullName evidence="2">C protein immunoglobulin-a-binding beta antigen</fullName>
    </submittedName>
</protein>
<feature type="compositionally biased region" description="Polar residues" evidence="1">
    <location>
        <begin position="88"/>
        <end position="98"/>
    </location>
</feature>
<dbReference type="VEuPathDB" id="ToxoDB:CSUI_001195"/>
<dbReference type="Proteomes" id="UP000221165">
    <property type="component" value="Unassembled WGS sequence"/>
</dbReference>
<feature type="region of interest" description="Disordered" evidence="1">
    <location>
        <begin position="147"/>
        <end position="210"/>
    </location>
</feature>
<dbReference type="AlphaFoldDB" id="A0A2C6KLM1"/>
<gene>
    <name evidence="2" type="ORF">CSUI_001195</name>
</gene>
<comment type="caution">
    <text evidence="2">The sequence shown here is derived from an EMBL/GenBank/DDBJ whole genome shotgun (WGS) entry which is preliminary data.</text>
</comment>
<evidence type="ECO:0000256" key="1">
    <source>
        <dbReference type="SAM" id="MobiDB-lite"/>
    </source>
</evidence>
<evidence type="ECO:0000313" key="3">
    <source>
        <dbReference type="Proteomes" id="UP000221165"/>
    </source>
</evidence>
<dbReference type="EMBL" id="MIGC01000477">
    <property type="protein sequence ID" value="PHJ24931.1"/>
    <property type="molecule type" value="Genomic_DNA"/>
</dbReference>
<dbReference type="GeneID" id="94424612"/>
<dbReference type="RefSeq" id="XP_067926603.1">
    <property type="nucleotide sequence ID" value="XM_068061401.1"/>
</dbReference>
<accession>A0A2C6KLM1</accession>
<feature type="compositionally biased region" description="Polar residues" evidence="1">
    <location>
        <begin position="403"/>
        <end position="413"/>
    </location>
</feature>
<sequence length="455" mass="48313">MTAGAIMLDVQGFKALSLSIKVPQDSEMSQQYPAIPPFTPFPLPELPPQYQGPIVPLPVAPAPSPLSPNAPVEPVPANPRAQPETGRAGSQSTANFTDLPQLTDLGDIFRLPAGLSTLGELPQLPGLPELGDLSQLPSLPSLGEVPQLPSLPKIGEPPQLPGLPDLKDFPELPSLSNLGGLPQLPSPPNLGDLPQLPSLPDLGDLPPFPSLPDLGDLPRLPGLPNLPDLPRLPSFPSLKDLPQPPHFPSLGDTSQLPNLPYPGDLFQLPGLPAPVDFSQLPGIPDLGDFPPLPSLPELSKEARLFPGLADFLEASEDPLKLEQLRKQLEDVVGGIQRNSPDPERLGKTLKELFGKQTAQDGGEDASEETNHDILKARMTAKDILKSAAALEEKIKALRAGKSDPSTSSATQPLGNLPDLANLEQSFARIRSILEALLGPFTQILDDWHLPGLASA</sequence>
<reference evidence="2 3" key="1">
    <citation type="journal article" date="2017" name="Int. J. Parasitol.">
        <title>The genome of the protozoan parasite Cystoisospora suis and a reverse vaccinology approach to identify vaccine candidates.</title>
        <authorList>
            <person name="Palmieri N."/>
            <person name="Shrestha A."/>
            <person name="Ruttkowski B."/>
            <person name="Beck T."/>
            <person name="Vogl C."/>
            <person name="Tomley F."/>
            <person name="Blake D.P."/>
            <person name="Joachim A."/>
        </authorList>
    </citation>
    <scope>NUCLEOTIDE SEQUENCE [LARGE SCALE GENOMIC DNA]</scope>
    <source>
        <strain evidence="2 3">Wien I</strain>
    </source>
</reference>
<feature type="compositionally biased region" description="Low complexity" evidence="1">
    <location>
        <begin position="190"/>
        <end position="210"/>
    </location>
</feature>